<gene>
    <name evidence="1" type="ORF">SAMN05661030_0428</name>
</gene>
<dbReference type="EMBL" id="FOMD01000001">
    <property type="protein sequence ID" value="SFC22753.1"/>
    <property type="molecule type" value="Genomic_DNA"/>
</dbReference>
<organism evidence="1 2">
    <name type="scientific">Klenkia taihuensis</name>
    <dbReference type="NCBI Taxonomy" id="1225127"/>
    <lineage>
        <taxon>Bacteria</taxon>
        <taxon>Bacillati</taxon>
        <taxon>Actinomycetota</taxon>
        <taxon>Actinomycetes</taxon>
        <taxon>Geodermatophilales</taxon>
        <taxon>Geodermatophilaceae</taxon>
        <taxon>Klenkia</taxon>
    </lineage>
</organism>
<dbReference type="OrthoDB" id="5192951at2"/>
<evidence type="ECO:0000313" key="2">
    <source>
        <dbReference type="Proteomes" id="UP000199022"/>
    </source>
</evidence>
<evidence type="ECO:0000313" key="1">
    <source>
        <dbReference type="EMBL" id="SFC22753.1"/>
    </source>
</evidence>
<keyword evidence="2" id="KW-1185">Reference proteome</keyword>
<proteinExistence type="predicted"/>
<protein>
    <submittedName>
        <fullName evidence="1">Uncharacterized conserved protein YloU, alkaline shock protein (Asp23) family</fullName>
    </submittedName>
</protein>
<dbReference type="RefSeq" id="WP_091554181.1">
    <property type="nucleotide sequence ID" value="NZ_BNAC01000002.1"/>
</dbReference>
<accession>A0A1I1HMR2</accession>
<dbReference type="AlphaFoldDB" id="A0A1I1HMR2"/>
<sequence>MTTAAAALVAGLDPRVLAAAVRACPGVAGLSGGPFGGVGTYLPGERVTGVVVRETAVGPPDVAVHLVCRAGVPVAEVAGQVRSALATAAPGSRVDVRVEDVDTGEDRR</sequence>
<dbReference type="STRING" id="1225127.SAMN05661030_0428"/>
<dbReference type="Proteomes" id="UP000199022">
    <property type="component" value="Unassembled WGS sequence"/>
</dbReference>
<reference evidence="2" key="1">
    <citation type="submission" date="2016-10" db="EMBL/GenBank/DDBJ databases">
        <authorList>
            <person name="Varghese N."/>
            <person name="Submissions S."/>
        </authorList>
    </citation>
    <scope>NUCLEOTIDE SEQUENCE [LARGE SCALE GENOMIC DNA]</scope>
    <source>
        <strain evidence="2">DSM 45962</strain>
    </source>
</reference>
<name>A0A1I1HMR2_9ACTN</name>